<dbReference type="SUPFAM" id="SSF53474">
    <property type="entry name" value="alpha/beta-Hydrolases"/>
    <property type="match status" value="1"/>
</dbReference>
<feature type="transmembrane region" description="Helical" evidence="10">
    <location>
        <begin position="434"/>
        <end position="455"/>
    </location>
</feature>
<reference evidence="12" key="1">
    <citation type="submission" date="2022-07" db="EMBL/GenBank/DDBJ databases">
        <title>Genome analysis of Parmales, a sister group of diatoms, reveals the evolutionary specialization of diatoms from phago-mixotrophs to photoautotrophs.</title>
        <authorList>
            <person name="Ban H."/>
            <person name="Sato S."/>
            <person name="Yoshikawa S."/>
            <person name="Kazumasa Y."/>
            <person name="Nakamura Y."/>
            <person name="Ichinomiya M."/>
            <person name="Saitoh K."/>
            <person name="Sato N."/>
            <person name="Blanc-Mathieu R."/>
            <person name="Endo H."/>
            <person name="Kuwata A."/>
            <person name="Ogata H."/>
        </authorList>
    </citation>
    <scope>NUCLEOTIDE SEQUENCE</scope>
</reference>
<dbReference type="Gene3D" id="3.40.50.1820">
    <property type="entry name" value="alpha/beta hydrolase"/>
    <property type="match status" value="1"/>
</dbReference>
<evidence type="ECO:0000259" key="11">
    <source>
        <dbReference type="Pfam" id="PF07819"/>
    </source>
</evidence>
<dbReference type="EC" id="3.1.-.-" evidence="10"/>
<comment type="function">
    <text evidence="10">Involved in inositol deacylation of GPI-anchored proteins which plays important roles in the quality control and ER-associated degradation of GPI-anchored proteins.</text>
</comment>
<evidence type="ECO:0000256" key="3">
    <source>
        <dbReference type="ARBA" id="ARBA00022448"/>
    </source>
</evidence>
<evidence type="ECO:0000256" key="7">
    <source>
        <dbReference type="ARBA" id="ARBA00022927"/>
    </source>
</evidence>
<dbReference type="OrthoDB" id="348976at2759"/>
<dbReference type="InterPro" id="IPR029058">
    <property type="entry name" value="AB_hydrolase_fold"/>
</dbReference>
<dbReference type="GO" id="GO:0006505">
    <property type="term" value="P:GPI anchor metabolic process"/>
    <property type="evidence" value="ECO:0007669"/>
    <property type="project" value="TreeGrafter"/>
</dbReference>
<proteinExistence type="inferred from homology"/>
<comment type="similarity">
    <text evidence="2 10">Belongs to the GPI inositol-deacylase family.</text>
</comment>
<evidence type="ECO:0000256" key="5">
    <source>
        <dbReference type="ARBA" id="ARBA00022801"/>
    </source>
</evidence>
<dbReference type="PANTHER" id="PTHR15495:SF7">
    <property type="entry name" value="GPI INOSITOL-DEACYLASE"/>
    <property type="match status" value="1"/>
</dbReference>
<dbReference type="Pfam" id="PF07819">
    <property type="entry name" value="PGAP1"/>
    <property type="match status" value="1"/>
</dbReference>
<sequence>MSLSPSASTNIGNYTLQFFRDMRAQTGPWVREGCTSPPVIFVPGHLGQFEQGRSLGAHGFRLGHVRNPKERKDGAERLQAHYMQESFEGFFKGDKGDGDLTYLPNYDTYALSFEQESSMLHSSTLSRQASFLIHSIDHALHRHCKNKFDKVVLVGHSAGGVVARSIFNHPDYEKLFGTRPVVETIITLATPHEVPTSISILAPVLAKFHSRAEDSCPCGTDHRAIVWCREVLLPVRDLIVSAVSTVASKVNASAARKREHYERTISLSILATKISQSSFKKKPMLLSEMETGPIPAFSEQLKVDEERHRSCLPPLLPFIQSCTTSDSMEMFLAIWVVVGILSLASFPPFFCLMLVPSLICSFASSVTDPIAFIVRSIVLTGAASLLYVAFPSKSVNILHLATIVLTFPSFLTLGREIVHIYLSSPSPDLVLPALIYQLPSPQICIAIMHLLVTPLKRQPFDERSKTTKVVFASIALLSATNAPIYGRGYEMLNWILIASIADIVNTLCGDNHGERGRVKWIFGFLFATLGMLPSAIIKAPPRALEERAGHAAWIVMRYFGAMFSFVCGVRVYFRRNLGLKQSKTD</sequence>
<feature type="transmembrane region" description="Helical" evidence="10">
    <location>
        <begin position="551"/>
        <end position="573"/>
    </location>
</feature>
<feature type="transmembrane region" description="Helical" evidence="10">
    <location>
        <begin position="520"/>
        <end position="539"/>
    </location>
</feature>
<dbReference type="GO" id="GO:0005789">
    <property type="term" value="C:endoplasmic reticulum membrane"/>
    <property type="evidence" value="ECO:0007669"/>
    <property type="project" value="UniProtKB-SubCell"/>
</dbReference>
<keyword evidence="6 10" id="KW-0256">Endoplasmic reticulum</keyword>
<feature type="domain" description="GPI inositol-deacylase PGAP1-like alpha/beta" evidence="11">
    <location>
        <begin position="37"/>
        <end position="196"/>
    </location>
</feature>
<evidence type="ECO:0000256" key="10">
    <source>
        <dbReference type="RuleBase" id="RU365011"/>
    </source>
</evidence>
<dbReference type="GO" id="GO:0050185">
    <property type="term" value="F:phosphatidylinositol deacylase activity"/>
    <property type="evidence" value="ECO:0007669"/>
    <property type="project" value="TreeGrafter"/>
</dbReference>
<comment type="caution">
    <text evidence="12">The sequence shown here is derived from an EMBL/GenBank/DDBJ whole genome shotgun (WGS) entry which is preliminary data.</text>
</comment>
<evidence type="ECO:0000313" key="13">
    <source>
        <dbReference type="Proteomes" id="UP001165082"/>
    </source>
</evidence>
<dbReference type="Proteomes" id="UP001165082">
    <property type="component" value="Unassembled WGS sequence"/>
</dbReference>
<gene>
    <name evidence="12" type="ORF">TrRE_jg12392</name>
</gene>
<dbReference type="PANTHER" id="PTHR15495">
    <property type="entry name" value="NEGATIVE REGULATOR OF VESICLE FORMATION-RELATED"/>
    <property type="match status" value="1"/>
</dbReference>
<evidence type="ECO:0000256" key="1">
    <source>
        <dbReference type="ARBA" id="ARBA00004477"/>
    </source>
</evidence>
<feature type="transmembrane region" description="Helical" evidence="10">
    <location>
        <begin position="330"/>
        <end position="350"/>
    </location>
</feature>
<feature type="transmembrane region" description="Helical" evidence="10">
    <location>
        <begin position="397"/>
        <end position="414"/>
    </location>
</feature>
<organism evidence="12 13">
    <name type="scientific">Triparma retinervis</name>
    <dbReference type="NCBI Taxonomy" id="2557542"/>
    <lineage>
        <taxon>Eukaryota</taxon>
        <taxon>Sar</taxon>
        <taxon>Stramenopiles</taxon>
        <taxon>Ochrophyta</taxon>
        <taxon>Bolidophyceae</taxon>
        <taxon>Parmales</taxon>
        <taxon>Triparmaceae</taxon>
        <taxon>Triparma</taxon>
    </lineage>
</organism>
<keyword evidence="13" id="KW-1185">Reference proteome</keyword>
<evidence type="ECO:0000313" key="12">
    <source>
        <dbReference type="EMBL" id="GMI37917.1"/>
    </source>
</evidence>
<keyword evidence="9 10" id="KW-0472">Membrane</keyword>
<evidence type="ECO:0000256" key="8">
    <source>
        <dbReference type="ARBA" id="ARBA00022989"/>
    </source>
</evidence>
<comment type="subcellular location">
    <subcellularLocation>
        <location evidence="1">Endoplasmic reticulum membrane</location>
        <topology evidence="1">Multi-pass membrane protein</topology>
    </subcellularLocation>
</comment>
<feature type="transmembrane region" description="Helical" evidence="10">
    <location>
        <begin position="370"/>
        <end position="390"/>
    </location>
</feature>
<evidence type="ECO:0000256" key="4">
    <source>
        <dbReference type="ARBA" id="ARBA00022692"/>
    </source>
</evidence>
<evidence type="ECO:0000256" key="6">
    <source>
        <dbReference type="ARBA" id="ARBA00022824"/>
    </source>
</evidence>
<keyword evidence="3 10" id="KW-0813">Transport</keyword>
<keyword evidence="8 10" id="KW-1133">Transmembrane helix</keyword>
<name>A0A9W7GAA7_9STRA</name>
<keyword evidence="5 10" id="KW-0378">Hydrolase</keyword>
<dbReference type="GO" id="GO:0015031">
    <property type="term" value="P:protein transport"/>
    <property type="evidence" value="ECO:0007669"/>
    <property type="project" value="UniProtKB-KW"/>
</dbReference>
<dbReference type="EMBL" id="BRXZ01007996">
    <property type="protein sequence ID" value="GMI37917.1"/>
    <property type="molecule type" value="Genomic_DNA"/>
</dbReference>
<keyword evidence="4 10" id="KW-0812">Transmembrane</keyword>
<protein>
    <recommendedName>
        <fullName evidence="10">GPI inositol-deacylase</fullName>
        <ecNumber evidence="10">3.1.-.-</ecNumber>
    </recommendedName>
</protein>
<dbReference type="AlphaFoldDB" id="A0A9W7GAA7"/>
<dbReference type="GO" id="GO:0006888">
    <property type="term" value="P:endoplasmic reticulum to Golgi vesicle-mediated transport"/>
    <property type="evidence" value="ECO:0007669"/>
    <property type="project" value="TreeGrafter"/>
</dbReference>
<dbReference type="InterPro" id="IPR012908">
    <property type="entry name" value="PGAP1-ab_dom-like"/>
</dbReference>
<evidence type="ECO:0000256" key="2">
    <source>
        <dbReference type="ARBA" id="ARBA00006931"/>
    </source>
</evidence>
<accession>A0A9W7GAA7</accession>
<evidence type="ECO:0000256" key="9">
    <source>
        <dbReference type="ARBA" id="ARBA00023136"/>
    </source>
</evidence>
<keyword evidence="7 10" id="KW-0653">Protein transport</keyword>
<dbReference type="InterPro" id="IPR039529">
    <property type="entry name" value="PGAP1/BST1"/>
</dbReference>